<protein>
    <submittedName>
        <fullName evidence="6">TetR family transcriptional regulator</fullName>
    </submittedName>
</protein>
<name>A0A172YEX2_9GAMM</name>
<keyword evidence="1" id="KW-0805">Transcription regulation</keyword>
<feature type="DNA-binding region" description="H-T-H motif" evidence="4">
    <location>
        <begin position="29"/>
        <end position="48"/>
    </location>
</feature>
<sequence length="194" mass="21595">MARPREFEEDQVLQAALQVFWDKGYEGTSLSDLLEAMGLTKSSLYKAFGSKEALFRRIVERYYRDFLGFRQEALAEPTPRRIVERLLYGMTELHRGALTPPGCLETNAAVACSADAEPIRLELARNRERFRLQLRDRLEETAAAGPLPPGMTSDDAASLIVSLIQGLAVQAKAGVSRETARQVVRAALLSWPEA</sequence>
<dbReference type="Pfam" id="PF16925">
    <property type="entry name" value="TetR_C_13"/>
    <property type="match status" value="1"/>
</dbReference>
<dbReference type="AlphaFoldDB" id="A0A172YEX2"/>
<dbReference type="GO" id="GO:0003677">
    <property type="term" value="F:DNA binding"/>
    <property type="evidence" value="ECO:0007669"/>
    <property type="project" value="UniProtKB-UniRule"/>
</dbReference>
<dbReference type="SUPFAM" id="SSF46689">
    <property type="entry name" value="Homeodomain-like"/>
    <property type="match status" value="1"/>
</dbReference>
<dbReference type="PANTHER" id="PTHR47506:SF1">
    <property type="entry name" value="HTH-TYPE TRANSCRIPTIONAL REGULATOR YJDC"/>
    <property type="match status" value="1"/>
</dbReference>
<evidence type="ECO:0000259" key="5">
    <source>
        <dbReference type="PROSITE" id="PS50977"/>
    </source>
</evidence>
<keyword evidence="2 4" id="KW-0238">DNA-binding</keyword>
<dbReference type="InterPro" id="IPR009057">
    <property type="entry name" value="Homeodomain-like_sf"/>
</dbReference>
<dbReference type="Pfam" id="PF00440">
    <property type="entry name" value="TetR_N"/>
    <property type="match status" value="1"/>
</dbReference>
<dbReference type="EMBL" id="CP015243">
    <property type="protein sequence ID" value="ANF57747.1"/>
    <property type="molecule type" value="Genomic_DNA"/>
</dbReference>
<keyword evidence="7" id="KW-1185">Reference proteome</keyword>
<dbReference type="InterPro" id="IPR036271">
    <property type="entry name" value="Tet_transcr_reg_TetR-rel_C_sf"/>
</dbReference>
<dbReference type="InterPro" id="IPR011075">
    <property type="entry name" value="TetR_C"/>
</dbReference>
<feature type="domain" description="HTH tetR-type" evidence="5">
    <location>
        <begin position="6"/>
        <end position="66"/>
    </location>
</feature>
<evidence type="ECO:0000256" key="2">
    <source>
        <dbReference type="ARBA" id="ARBA00023125"/>
    </source>
</evidence>
<keyword evidence="3" id="KW-0804">Transcription</keyword>
<dbReference type="PROSITE" id="PS50977">
    <property type="entry name" value="HTH_TETR_2"/>
    <property type="match status" value="1"/>
</dbReference>
<evidence type="ECO:0000313" key="6">
    <source>
        <dbReference type="EMBL" id="ANF57747.1"/>
    </source>
</evidence>
<dbReference type="PRINTS" id="PR00455">
    <property type="entry name" value="HTHTETR"/>
</dbReference>
<reference evidence="6 7" key="1">
    <citation type="submission" date="2016-04" db="EMBL/GenBank/DDBJ databases">
        <title>Complete Genome Sequence of Halotalea alkalilenta IHB B 13600.</title>
        <authorList>
            <person name="Swarnkar M.K."/>
            <person name="Sharma A."/>
            <person name="Kaushal K."/>
            <person name="Soni R."/>
            <person name="Rana S."/>
            <person name="Singh A.K."/>
            <person name="Gulati A."/>
        </authorList>
    </citation>
    <scope>NUCLEOTIDE SEQUENCE [LARGE SCALE GENOMIC DNA]</scope>
    <source>
        <strain evidence="6 7">IHB B 13600</strain>
    </source>
</reference>
<evidence type="ECO:0000256" key="1">
    <source>
        <dbReference type="ARBA" id="ARBA00023015"/>
    </source>
</evidence>
<dbReference type="RefSeq" id="WP_064122674.1">
    <property type="nucleotide sequence ID" value="NZ_CP015243.1"/>
</dbReference>
<evidence type="ECO:0000256" key="3">
    <source>
        <dbReference type="ARBA" id="ARBA00023163"/>
    </source>
</evidence>
<evidence type="ECO:0000256" key="4">
    <source>
        <dbReference type="PROSITE-ProRule" id="PRU00335"/>
    </source>
</evidence>
<dbReference type="Gene3D" id="1.10.357.10">
    <property type="entry name" value="Tetracycline Repressor, domain 2"/>
    <property type="match status" value="1"/>
</dbReference>
<gene>
    <name evidence="6" type="ORF">A5892_09950</name>
</gene>
<dbReference type="KEGG" id="haa:A5892_09950"/>
<dbReference type="STRING" id="376489.A5892_09950"/>
<accession>A0A172YEX2</accession>
<dbReference type="SUPFAM" id="SSF48498">
    <property type="entry name" value="Tetracyclin repressor-like, C-terminal domain"/>
    <property type="match status" value="1"/>
</dbReference>
<evidence type="ECO:0000313" key="7">
    <source>
        <dbReference type="Proteomes" id="UP000077875"/>
    </source>
</evidence>
<dbReference type="InterPro" id="IPR001647">
    <property type="entry name" value="HTH_TetR"/>
</dbReference>
<organism evidence="6 7">
    <name type="scientific">Halotalea alkalilenta</name>
    <dbReference type="NCBI Taxonomy" id="376489"/>
    <lineage>
        <taxon>Bacteria</taxon>
        <taxon>Pseudomonadati</taxon>
        <taxon>Pseudomonadota</taxon>
        <taxon>Gammaproteobacteria</taxon>
        <taxon>Oceanospirillales</taxon>
        <taxon>Halomonadaceae</taxon>
        <taxon>Halotalea</taxon>
    </lineage>
</organism>
<dbReference type="PANTHER" id="PTHR47506">
    <property type="entry name" value="TRANSCRIPTIONAL REGULATORY PROTEIN"/>
    <property type="match status" value="1"/>
</dbReference>
<dbReference type="Gene3D" id="1.10.10.60">
    <property type="entry name" value="Homeodomain-like"/>
    <property type="match status" value="1"/>
</dbReference>
<dbReference type="Proteomes" id="UP000077875">
    <property type="component" value="Chromosome"/>
</dbReference>
<proteinExistence type="predicted"/>